<proteinExistence type="predicted"/>
<sequence>MNRPVRDSINGFPFMPSGAVPCLAPLIILKLQRAFAGLCFSLVCTGCEVIRRPVNDGFRRSESNTPSILQEARGRKAKRREQIRIKLEEKNMSGIGHKQGWGDQNCCDDKGEMEKACARHVEFAKWQPLSQRDNMTVIFFWKFVIASKQRGKWVWIGVEVKPDYTIGLPVVFHNRPTDPGKFDDIIDVPDGFRKVKPIKFGASYDSQYQTYTFMVSHFRGKSLHFQHHEDIWAPSFRIYPTWFECDTYQLTLSFFDDNKCNVKIKSTNSAVEVWFGTHYAKQEKPDFLLHSPYVEMFVEEGELRVYIENAPTFYIGRFCPDYAHFVNEKTWLRIKMKRLRPTCDNGLALRVGRHVRWIEEIPIPGVVSLYNRTEDEYYDTDYDGNPVDSSTASFQPWYIAAGIAVLLVLLFGVTAFIGKRYIDRIPTQ</sequence>
<reference evidence="3" key="2">
    <citation type="submission" date="2020-10" db="UniProtKB">
        <authorList>
            <consortium name="WormBaseParasite"/>
        </authorList>
    </citation>
    <scope>IDENTIFICATION</scope>
</reference>
<dbReference type="WBParaSite" id="Pan_g13391.t1">
    <property type="protein sequence ID" value="Pan_g13391.t1"/>
    <property type="gene ID" value="Pan_g13391"/>
</dbReference>
<evidence type="ECO:0000313" key="3">
    <source>
        <dbReference type="WBParaSite" id="Pan_g13391.t1"/>
    </source>
</evidence>
<evidence type="ECO:0000256" key="1">
    <source>
        <dbReference type="SAM" id="Phobius"/>
    </source>
</evidence>
<evidence type="ECO:0000313" key="2">
    <source>
        <dbReference type="Proteomes" id="UP000492821"/>
    </source>
</evidence>
<dbReference type="Proteomes" id="UP000492821">
    <property type="component" value="Unassembled WGS sequence"/>
</dbReference>
<reference evidence="2" key="1">
    <citation type="journal article" date="2013" name="Genetics">
        <title>The draft genome and transcriptome of Panagrellus redivivus are shaped by the harsh demands of a free-living lifestyle.</title>
        <authorList>
            <person name="Srinivasan J."/>
            <person name="Dillman A.R."/>
            <person name="Macchietto M.G."/>
            <person name="Heikkinen L."/>
            <person name="Lakso M."/>
            <person name="Fracchia K.M."/>
            <person name="Antoshechkin I."/>
            <person name="Mortazavi A."/>
            <person name="Wong G."/>
            <person name="Sternberg P.W."/>
        </authorList>
    </citation>
    <scope>NUCLEOTIDE SEQUENCE [LARGE SCALE GENOMIC DNA]</scope>
    <source>
        <strain evidence="2">MT8872</strain>
    </source>
</reference>
<keyword evidence="1" id="KW-1133">Transmembrane helix</keyword>
<name>A0A7E4UWU9_PANRE</name>
<keyword evidence="1" id="KW-0472">Membrane</keyword>
<organism evidence="2 3">
    <name type="scientific">Panagrellus redivivus</name>
    <name type="common">Microworm</name>
    <dbReference type="NCBI Taxonomy" id="6233"/>
    <lineage>
        <taxon>Eukaryota</taxon>
        <taxon>Metazoa</taxon>
        <taxon>Ecdysozoa</taxon>
        <taxon>Nematoda</taxon>
        <taxon>Chromadorea</taxon>
        <taxon>Rhabditida</taxon>
        <taxon>Tylenchina</taxon>
        <taxon>Panagrolaimomorpha</taxon>
        <taxon>Panagrolaimoidea</taxon>
        <taxon>Panagrolaimidae</taxon>
        <taxon>Panagrellus</taxon>
    </lineage>
</organism>
<dbReference type="AlphaFoldDB" id="A0A7E4UWU9"/>
<keyword evidence="2" id="KW-1185">Reference proteome</keyword>
<feature type="transmembrane region" description="Helical" evidence="1">
    <location>
        <begin position="397"/>
        <end position="418"/>
    </location>
</feature>
<accession>A0A7E4UWU9</accession>
<protein>
    <submittedName>
        <fullName evidence="3">Galectin</fullName>
    </submittedName>
</protein>
<keyword evidence="1" id="KW-0812">Transmembrane</keyword>